<proteinExistence type="predicted"/>
<evidence type="ECO:0000313" key="3">
    <source>
        <dbReference type="Proteomes" id="UP001597262"/>
    </source>
</evidence>
<protein>
    <submittedName>
        <fullName evidence="2">Phage tail protein</fullName>
    </submittedName>
</protein>
<dbReference type="InterPro" id="IPR037053">
    <property type="entry name" value="Phage_tail_collar_dom_sf"/>
</dbReference>
<evidence type="ECO:0000313" key="2">
    <source>
        <dbReference type="EMBL" id="MFD1175043.1"/>
    </source>
</evidence>
<gene>
    <name evidence="2" type="ORF">ACFQ3W_01800</name>
</gene>
<sequence length="165" mass="17302">MPEPYLAEIRLFPIGYTPKGWAPCEGQLLQINTNQALFALLGTAYGGNGTSTFALPNLRGRVPIHTSTSHFLGQAGGEENHTLTLNEIPAHSHQVSASANPPVAVAPAGNAWANQPNQFGSASSIVKMDISAISSAGNSAAHPNMQPFLALQFCIAITGIFPPRS</sequence>
<evidence type="ECO:0000259" key="1">
    <source>
        <dbReference type="Pfam" id="PF07484"/>
    </source>
</evidence>
<accession>A0ABW3RRZ5</accession>
<name>A0ABW3RRZ5_9BACL</name>
<comment type="caution">
    <text evidence="2">The sequence shown here is derived from an EMBL/GenBank/DDBJ whole genome shotgun (WGS) entry which is preliminary data.</text>
</comment>
<dbReference type="Proteomes" id="UP001597262">
    <property type="component" value="Unassembled WGS sequence"/>
</dbReference>
<dbReference type="InterPro" id="IPR011083">
    <property type="entry name" value="Phage_tail_collar_dom"/>
</dbReference>
<dbReference type="SUPFAM" id="SSF88874">
    <property type="entry name" value="Receptor-binding domain of short tail fibre protein gp12"/>
    <property type="match status" value="1"/>
</dbReference>
<dbReference type="RefSeq" id="WP_379316003.1">
    <property type="nucleotide sequence ID" value="NZ_JBHTLM010000001.1"/>
</dbReference>
<feature type="domain" description="Phage tail collar" evidence="1">
    <location>
        <begin position="8"/>
        <end position="63"/>
    </location>
</feature>
<organism evidence="2 3">
    <name type="scientific">Paenibacillus puldeungensis</name>
    <dbReference type="NCBI Taxonomy" id="696536"/>
    <lineage>
        <taxon>Bacteria</taxon>
        <taxon>Bacillati</taxon>
        <taxon>Bacillota</taxon>
        <taxon>Bacilli</taxon>
        <taxon>Bacillales</taxon>
        <taxon>Paenibacillaceae</taxon>
        <taxon>Paenibacillus</taxon>
    </lineage>
</organism>
<dbReference type="Gene3D" id="3.90.1340.10">
    <property type="entry name" value="Phage tail collar domain"/>
    <property type="match status" value="1"/>
</dbReference>
<dbReference type="Pfam" id="PF07484">
    <property type="entry name" value="Collar"/>
    <property type="match status" value="1"/>
</dbReference>
<keyword evidence="3" id="KW-1185">Reference proteome</keyword>
<reference evidence="3" key="1">
    <citation type="journal article" date="2019" name="Int. J. Syst. Evol. Microbiol.">
        <title>The Global Catalogue of Microorganisms (GCM) 10K type strain sequencing project: providing services to taxonomists for standard genome sequencing and annotation.</title>
        <authorList>
            <consortium name="The Broad Institute Genomics Platform"/>
            <consortium name="The Broad Institute Genome Sequencing Center for Infectious Disease"/>
            <person name="Wu L."/>
            <person name="Ma J."/>
        </authorList>
    </citation>
    <scope>NUCLEOTIDE SEQUENCE [LARGE SCALE GENOMIC DNA]</scope>
    <source>
        <strain evidence="3">CCUG 59189</strain>
    </source>
</reference>
<dbReference type="EMBL" id="JBHTLM010000001">
    <property type="protein sequence ID" value="MFD1175043.1"/>
    <property type="molecule type" value="Genomic_DNA"/>
</dbReference>